<dbReference type="GO" id="GO:0008270">
    <property type="term" value="F:zinc ion binding"/>
    <property type="evidence" value="ECO:0007669"/>
    <property type="project" value="UniProtKB-KW"/>
</dbReference>
<dbReference type="PROSITE" id="PS50089">
    <property type="entry name" value="ZF_RING_2"/>
    <property type="match status" value="1"/>
</dbReference>
<dbReference type="Proteomes" id="UP001286456">
    <property type="component" value="Unassembled WGS sequence"/>
</dbReference>
<dbReference type="GO" id="GO:0043161">
    <property type="term" value="P:proteasome-mediated ubiquitin-dependent protein catabolic process"/>
    <property type="evidence" value="ECO:0007669"/>
    <property type="project" value="TreeGrafter"/>
</dbReference>
<feature type="region of interest" description="Disordered" evidence="5">
    <location>
        <begin position="287"/>
        <end position="390"/>
    </location>
</feature>
<dbReference type="CDD" id="cd16448">
    <property type="entry name" value="RING-H2"/>
    <property type="match status" value="1"/>
</dbReference>
<keyword evidence="1" id="KW-0479">Metal-binding</keyword>
<dbReference type="InterPro" id="IPR001841">
    <property type="entry name" value="Znf_RING"/>
</dbReference>
<evidence type="ECO:0000256" key="2">
    <source>
        <dbReference type="ARBA" id="ARBA00022771"/>
    </source>
</evidence>
<dbReference type="Gene3D" id="3.30.40.10">
    <property type="entry name" value="Zinc/RING finger domain, C3HC4 (zinc finger)"/>
    <property type="match status" value="1"/>
</dbReference>
<evidence type="ECO:0000313" key="7">
    <source>
        <dbReference type="EMBL" id="KAK3337089.1"/>
    </source>
</evidence>
<keyword evidence="2 4" id="KW-0863">Zinc-finger</keyword>
<keyword evidence="8" id="KW-1185">Reference proteome</keyword>
<evidence type="ECO:0000259" key="6">
    <source>
        <dbReference type="PROSITE" id="PS50089"/>
    </source>
</evidence>
<evidence type="ECO:0000256" key="1">
    <source>
        <dbReference type="ARBA" id="ARBA00022723"/>
    </source>
</evidence>
<evidence type="ECO:0000256" key="4">
    <source>
        <dbReference type="PROSITE-ProRule" id="PRU00175"/>
    </source>
</evidence>
<dbReference type="GO" id="GO:0044695">
    <property type="term" value="C:Dsc E3 ubiquitin ligase complex"/>
    <property type="evidence" value="ECO:0007669"/>
    <property type="project" value="TreeGrafter"/>
</dbReference>
<protein>
    <recommendedName>
        <fullName evidence="6">RING-type domain-containing protein</fullName>
    </recommendedName>
</protein>
<dbReference type="AlphaFoldDB" id="A0AAE0J559"/>
<organism evidence="7 8">
    <name type="scientific">Cercophora scortea</name>
    <dbReference type="NCBI Taxonomy" id="314031"/>
    <lineage>
        <taxon>Eukaryota</taxon>
        <taxon>Fungi</taxon>
        <taxon>Dikarya</taxon>
        <taxon>Ascomycota</taxon>
        <taxon>Pezizomycotina</taxon>
        <taxon>Sordariomycetes</taxon>
        <taxon>Sordariomycetidae</taxon>
        <taxon>Sordariales</taxon>
        <taxon>Lasiosphaeriaceae</taxon>
        <taxon>Cercophora</taxon>
    </lineage>
</organism>
<evidence type="ECO:0000256" key="3">
    <source>
        <dbReference type="ARBA" id="ARBA00022833"/>
    </source>
</evidence>
<feature type="compositionally biased region" description="Acidic residues" evidence="5">
    <location>
        <begin position="109"/>
        <end position="122"/>
    </location>
</feature>
<dbReference type="Pfam" id="PF13639">
    <property type="entry name" value="zf-RING_2"/>
    <property type="match status" value="1"/>
</dbReference>
<name>A0AAE0J559_9PEZI</name>
<keyword evidence="3" id="KW-0862">Zinc</keyword>
<evidence type="ECO:0000313" key="8">
    <source>
        <dbReference type="Proteomes" id="UP001286456"/>
    </source>
</evidence>
<feature type="compositionally biased region" description="Pro residues" evidence="5">
    <location>
        <begin position="76"/>
        <end position="85"/>
    </location>
</feature>
<dbReference type="InterPro" id="IPR013083">
    <property type="entry name" value="Znf_RING/FYVE/PHD"/>
</dbReference>
<proteinExistence type="predicted"/>
<evidence type="ECO:0000256" key="5">
    <source>
        <dbReference type="SAM" id="MobiDB-lite"/>
    </source>
</evidence>
<dbReference type="SUPFAM" id="SSF57850">
    <property type="entry name" value="RING/U-box"/>
    <property type="match status" value="1"/>
</dbReference>
<comment type="caution">
    <text evidence="7">The sequence shown here is derived from an EMBL/GenBank/DDBJ whole genome shotgun (WGS) entry which is preliminary data.</text>
</comment>
<gene>
    <name evidence="7" type="ORF">B0T19DRAFT_437768</name>
</gene>
<reference evidence="7" key="1">
    <citation type="journal article" date="2023" name="Mol. Phylogenet. Evol.">
        <title>Genome-scale phylogeny and comparative genomics of the fungal order Sordariales.</title>
        <authorList>
            <person name="Hensen N."/>
            <person name="Bonometti L."/>
            <person name="Westerberg I."/>
            <person name="Brannstrom I.O."/>
            <person name="Guillou S."/>
            <person name="Cros-Aarteil S."/>
            <person name="Calhoun S."/>
            <person name="Haridas S."/>
            <person name="Kuo A."/>
            <person name="Mondo S."/>
            <person name="Pangilinan J."/>
            <person name="Riley R."/>
            <person name="LaButti K."/>
            <person name="Andreopoulos B."/>
            <person name="Lipzen A."/>
            <person name="Chen C."/>
            <person name="Yan M."/>
            <person name="Daum C."/>
            <person name="Ng V."/>
            <person name="Clum A."/>
            <person name="Steindorff A."/>
            <person name="Ohm R.A."/>
            <person name="Martin F."/>
            <person name="Silar P."/>
            <person name="Natvig D.O."/>
            <person name="Lalanne C."/>
            <person name="Gautier V."/>
            <person name="Ament-Velasquez S.L."/>
            <person name="Kruys A."/>
            <person name="Hutchinson M.I."/>
            <person name="Powell A.J."/>
            <person name="Barry K."/>
            <person name="Miller A.N."/>
            <person name="Grigoriev I.V."/>
            <person name="Debuchy R."/>
            <person name="Gladieux P."/>
            <person name="Hiltunen Thoren M."/>
            <person name="Johannesson H."/>
        </authorList>
    </citation>
    <scope>NUCLEOTIDE SEQUENCE</scope>
    <source>
        <strain evidence="7">SMH4131-1</strain>
    </source>
</reference>
<sequence length="480" mass="52109">MSSPAESSPVPSPSRPLHFIDQEEGVREQTRGAGNGSSSAAGQPLPQETVSGGQEPPPREAGSNPAAASDLDTALPQPPSTGPPNPDRHRNLSARPRISRVPTSQNVDSESDEEPLDPEQLDDDPTMQFIEHMHTLGNPYQREMDEARVRAQQLLRGQISNKRVASKKALSQLQSVDMNTLEESERTCVICYNEFGVPNPEGINEAPLRLPSCKHIFGDHCIKKWFEESDSCPYCRDKVHSEPALPSNAQAIREFLRSQGSQPRFAYTRVNGQRAVSSDEQLVRIMSQREDRMYDNQPRGWATGERRSPPSEASDSRRRTRPRHSSFRSSSSASANGPRPTGHTGSTPAAPLQPSSARERFPPGSGHRPYNYSGAIARPNNMPPFQSMEPLGLNPPSLSAGRLMIGFAPAPLMNSADNQAYPIPNPLDGQAGEGHLPGPSQLAAYSQQLPPVVALDGQVLSGVPDAINGPPYPASEAWLS</sequence>
<accession>A0AAE0J559</accession>
<dbReference type="InterPro" id="IPR050731">
    <property type="entry name" value="HRD1_E3_ubiq-ligases"/>
</dbReference>
<dbReference type="PANTHER" id="PTHR22763">
    <property type="entry name" value="RING ZINC FINGER PROTEIN"/>
    <property type="match status" value="1"/>
</dbReference>
<reference evidence="7" key="2">
    <citation type="submission" date="2023-06" db="EMBL/GenBank/DDBJ databases">
        <authorList>
            <consortium name="Lawrence Berkeley National Laboratory"/>
            <person name="Haridas S."/>
            <person name="Hensen N."/>
            <person name="Bonometti L."/>
            <person name="Westerberg I."/>
            <person name="Brannstrom I.O."/>
            <person name="Guillou S."/>
            <person name="Cros-Aarteil S."/>
            <person name="Calhoun S."/>
            <person name="Kuo A."/>
            <person name="Mondo S."/>
            <person name="Pangilinan J."/>
            <person name="Riley R."/>
            <person name="Labutti K."/>
            <person name="Andreopoulos B."/>
            <person name="Lipzen A."/>
            <person name="Chen C."/>
            <person name="Yanf M."/>
            <person name="Daum C."/>
            <person name="Ng V."/>
            <person name="Clum A."/>
            <person name="Steindorff A."/>
            <person name="Ohm R."/>
            <person name="Martin F."/>
            <person name="Silar P."/>
            <person name="Natvig D."/>
            <person name="Lalanne C."/>
            <person name="Gautier V."/>
            <person name="Ament-Velasquez S.L."/>
            <person name="Kruys A."/>
            <person name="Hutchinson M.I."/>
            <person name="Powell A.J."/>
            <person name="Barry K."/>
            <person name="Miller A.N."/>
            <person name="Grigoriev I.V."/>
            <person name="Debuchy R."/>
            <person name="Gladieux P."/>
            <person name="Thoren M.H."/>
            <person name="Johannesson H."/>
        </authorList>
    </citation>
    <scope>NUCLEOTIDE SEQUENCE</scope>
    <source>
        <strain evidence="7">SMH4131-1</strain>
    </source>
</reference>
<feature type="region of interest" description="Disordered" evidence="5">
    <location>
        <begin position="1"/>
        <end position="122"/>
    </location>
</feature>
<feature type="compositionally biased region" description="Basic and acidic residues" evidence="5">
    <location>
        <begin position="304"/>
        <end position="317"/>
    </location>
</feature>
<dbReference type="GO" id="GO:0061630">
    <property type="term" value="F:ubiquitin protein ligase activity"/>
    <property type="evidence" value="ECO:0007669"/>
    <property type="project" value="TreeGrafter"/>
</dbReference>
<dbReference type="EMBL" id="JAUEPO010000001">
    <property type="protein sequence ID" value="KAK3337089.1"/>
    <property type="molecule type" value="Genomic_DNA"/>
</dbReference>
<feature type="compositionally biased region" description="Basic and acidic residues" evidence="5">
    <location>
        <begin position="18"/>
        <end position="30"/>
    </location>
</feature>
<feature type="domain" description="RING-type" evidence="6">
    <location>
        <begin position="188"/>
        <end position="236"/>
    </location>
</feature>
<dbReference type="PANTHER" id="PTHR22763:SF162">
    <property type="entry name" value="TRANSMEMBRANE E3 UBIQUITIN-PROTEIN LIGASE 1"/>
    <property type="match status" value="1"/>
</dbReference>
<dbReference type="GO" id="GO:0012505">
    <property type="term" value="C:endomembrane system"/>
    <property type="evidence" value="ECO:0007669"/>
    <property type="project" value="TreeGrafter"/>
</dbReference>